<dbReference type="RefSeq" id="XP_018064421.1">
    <property type="nucleotide sequence ID" value="XM_018206347.1"/>
</dbReference>
<organism evidence="3 4">
    <name type="scientific">Mollisia scopiformis</name>
    <name type="common">Conifer needle endophyte fungus</name>
    <name type="synonym">Phialocephala scopiformis</name>
    <dbReference type="NCBI Taxonomy" id="149040"/>
    <lineage>
        <taxon>Eukaryota</taxon>
        <taxon>Fungi</taxon>
        <taxon>Dikarya</taxon>
        <taxon>Ascomycota</taxon>
        <taxon>Pezizomycotina</taxon>
        <taxon>Leotiomycetes</taxon>
        <taxon>Helotiales</taxon>
        <taxon>Mollisiaceae</taxon>
        <taxon>Mollisia</taxon>
    </lineage>
</organism>
<dbReference type="Pfam" id="PF13391">
    <property type="entry name" value="HNH_2"/>
    <property type="match status" value="1"/>
</dbReference>
<dbReference type="EMBL" id="KQ947430">
    <property type="protein sequence ID" value="KUJ10066.1"/>
    <property type="molecule type" value="Genomic_DNA"/>
</dbReference>
<protein>
    <recommendedName>
        <fullName evidence="2">HNH nuclease domain-containing protein</fullName>
    </recommendedName>
</protein>
<dbReference type="STRING" id="149040.A0A132BCE7"/>
<feature type="domain" description="HNH nuclease" evidence="2">
    <location>
        <begin position="192"/>
        <end position="263"/>
    </location>
</feature>
<dbReference type="KEGG" id="psco:LY89DRAFT_268856"/>
<dbReference type="OrthoDB" id="5386595at2759"/>
<proteinExistence type="predicted"/>
<dbReference type="InterPro" id="IPR003615">
    <property type="entry name" value="HNH_nuc"/>
</dbReference>
<evidence type="ECO:0000259" key="2">
    <source>
        <dbReference type="Pfam" id="PF13391"/>
    </source>
</evidence>
<evidence type="ECO:0000313" key="4">
    <source>
        <dbReference type="Proteomes" id="UP000070700"/>
    </source>
</evidence>
<accession>A0A132BCE7</accession>
<evidence type="ECO:0000313" key="3">
    <source>
        <dbReference type="EMBL" id="KUJ10066.1"/>
    </source>
</evidence>
<evidence type="ECO:0000256" key="1">
    <source>
        <dbReference type="SAM" id="MobiDB-lite"/>
    </source>
</evidence>
<dbReference type="InParanoid" id="A0A132BCE7"/>
<keyword evidence="4" id="KW-1185">Reference proteome</keyword>
<reference evidence="3 4" key="1">
    <citation type="submission" date="2015-10" db="EMBL/GenBank/DDBJ databases">
        <title>Full genome of DAOMC 229536 Phialocephala scopiformis, a fungal endophyte of spruce producing the potent anti-insectan compound rugulosin.</title>
        <authorList>
            <consortium name="DOE Joint Genome Institute"/>
            <person name="Walker A.K."/>
            <person name="Frasz S.L."/>
            <person name="Seifert K.A."/>
            <person name="Miller J.D."/>
            <person name="Mondo S.J."/>
            <person name="Labutti K."/>
            <person name="Lipzen A."/>
            <person name="Dockter R."/>
            <person name="Kennedy M."/>
            <person name="Grigoriev I.V."/>
            <person name="Spatafora J.W."/>
        </authorList>
    </citation>
    <scope>NUCLEOTIDE SEQUENCE [LARGE SCALE GENOMIC DNA]</scope>
    <source>
        <strain evidence="3 4">CBS 120377</strain>
    </source>
</reference>
<feature type="region of interest" description="Disordered" evidence="1">
    <location>
        <begin position="1"/>
        <end position="20"/>
    </location>
</feature>
<gene>
    <name evidence="3" type="ORF">LY89DRAFT_268856</name>
</gene>
<dbReference type="GeneID" id="28816073"/>
<dbReference type="AlphaFoldDB" id="A0A132BCE7"/>
<name>A0A132BCE7_MOLSC</name>
<sequence length="427" mass="48424">MKMQPPTIPPRVSSLLGPSMKEEVSAIKQRKVSAQSARSSASSVPKFIEAQIEVLESDIELADVTIKHLGNRLKRKEMTKAEFDEHKATVEDDIELEAKRIELFQVKNQYKFFQDDLEEMRPSRETIETAYVGLMSSACKKAVVKQKSEYEGNMRQRKEKKGFDQHKFKKDVLAFYAAERPNEDTNSNDHYCVLTGWYSTLTTPNSLKTVVKAAHIVPKSIDGKALSYLFGVTGSAMLGDANNGLPLHNFIEAALDAGRVIIVAKPGTTERNVVFQLVLLDKSLEKMPIRDDIKFKDIDGQELRFLNDNRPAKRYLYFKFVMTYIRCLEEDDSLKLAIMDKLEGKGNMWATAGKYLRKSTLLILAKSAHDNFLPEIFFENTFDTARYSSTLPKEEDELVGEDLKQQLAGLNTGYNQDSDEDESSNED</sequence>
<dbReference type="Proteomes" id="UP000070700">
    <property type="component" value="Unassembled WGS sequence"/>
</dbReference>